<evidence type="ECO:0000313" key="2">
    <source>
        <dbReference type="Ensembl" id="ENSCINP00000021620.2"/>
    </source>
</evidence>
<protein>
    <submittedName>
        <fullName evidence="2">Uncharacterized protein</fullName>
    </submittedName>
</protein>
<reference evidence="2" key="2">
    <citation type="journal article" date="2008" name="Genome Biol.">
        <title>Improved genome assembly and evidence-based global gene model set for the chordate Ciona intestinalis: new insight into intron and operon populations.</title>
        <authorList>
            <person name="Satou Y."/>
            <person name="Mineta K."/>
            <person name="Ogasawara M."/>
            <person name="Sasakura Y."/>
            <person name="Shoguchi E."/>
            <person name="Ueno K."/>
            <person name="Yamada L."/>
            <person name="Matsumoto J."/>
            <person name="Wasserscheid J."/>
            <person name="Dewar K."/>
            <person name="Wiley G.B."/>
            <person name="Macmil S.L."/>
            <person name="Roe B.A."/>
            <person name="Zeller R.W."/>
            <person name="Hastings K.E."/>
            <person name="Lemaire P."/>
            <person name="Lindquist E."/>
            <person name="Endo T."/>
            <person name="Hotta K."/>
            <person name="Inaba K."/>
        </authorList>
    </citation>
    <scope>NUCLEOTIDE SEQUENCE [LARGE SCALE GENOMIC DNA]</scope>
    <source>
        <strain evidence="2">wild type</strain>
    </source>
</reference>
<keyword evidence="3" id="KW-1185">Reference proteome</keyword>
<keyword evidence="1" id="KW-0732">Signal</keyword>
<evidence type="ECO:0000256" key="1">
    <source>
        <dbReference type="SAM" id="SignalP"/>
    </source>
</evidence>
<name>F6YSV9_CIOIN</name>
<dbReference type="Proteomes" id="UP000008144">
    <property type="component" value="Chromosome 12"/>
</dbReference>
<dbReference type="HOGENOM" id="CLU_3350782_0_0_1"/>
<feature type="chain" id="PRO_5003347083" evidence="1">
    <location>
        <begin position="18"/>
        <end position="37"/>
    </location>
</feature>
<reference evidence="2" key="4">
    <citation type="submission" date="2025-09" db="UniProtKB">
        <authorList>
            <consortium name="Ensembl"/>
        </authorList>
    </citation>
    <scope>IDENTIFICATION</scope>
</reference>
<accession>F6YSV9</accession>
<dbReference type="InParanoid" id="F6YSV9"/>
<dbReference type="EMBL" id="EAAA01000896">
    <property type="status" value="NOT_ANNOTATED_CDS"/>
    <property type="molecule type" value="Genomic_DNA"/>
</dbReference>
<dbReference type="Ensembl" id="ENSCINT00000021866.2">
    <property type="protein sequence ID" value="ENSCINP00000021620.2"/>
    <property type="gene ID" value="ENSCING00000011268.2"/>
</dbReference>
<evidence type="ECO:0000313" key="3">
    <source>
        <dbReference type="Proteomes" id="UP000008144"/>
    </source>
</evidence>
<dbReference type="AlphaFoldDB" id="F6YSV9"/>
<proteinExistence type="predicted"/>
<sequence>MRGVVVVVSLVVAVVGGAGTNKKFQILKKCQTLNKKT</sequence>
<organism evidence="2 3">
    <name type="scientific">Ciona intestinalis</name>
    <name type="common">Transparent sea squirt</name>
    <name type="synonym">Ascidia intestinalis</name>
    <dbReference type="NCBI Taxonomy" id="7719"/>
    <lineage>
        <taxon>Eukaryota</taxon>
        <taxon>Metazoa</taxon>
        <taxon>Chordata</taxon>
        <taxon>Tunicata</taxon>
        <taxon>Ascidiacea</taxon>
        <taxon>Phlebobranchia</taxon>
        <taxon>Cionidae</taxon>
        <taxon>Ciona</taxon>
    </lineage>
</organism>
<feature type="signal peptide" evidence="1">
    <location>
        <begin position="1"/>
        <end position="17"/>
    </location>
</feature>
<reference evidence="3" key="1">
    <citation type="journal article" date="2002" name="Science">
        <title>The draft genome of Ciona intestinalis: insights into chordate and vertebrate origins.</title>
        <authorList>
            <person name="Dehal P."/>
            <person name="Satou Y."/>
            <person name="Campbell R.K."/>
            <person name="Chapman J."/>
            <person name="Degnan B."/>
            <person name="De Tomaso A."/>
            <person name="Davidson B."/>
            <person name="Di Gregorio A."/>
            <person name="Gelpke M."/>
            <person name="Goodstein D.M."/>
            <person name="Harafuji N."/>
            <person name="Hastings K.E."/>
            <person name="Ho I."/>
            <person name="Hotta K."/>
            <person name="Huang W."/>
            <person name="Kawashima T."/>
            <person name="Lemaire P."/>
            <person name="Martinez D."/>
            <person name="Meinertzhagen I.A."/>
            <person name="Necula S."/>
            <person name="Nonaka M."/>
            <person name="Putnam N."/>
            <person name="Rash S."/>
            <person name="Saiga H."/>
            <person name="Satake M."/>
            <person name="Terry A."/>
            <person name="Yamada L."/>
            <person name="Wang H.G."/>
            <person name="Awazu S."/>
            <person name="Azumi K."/>
            <person name="Boore J."/>
            <person name="Branno M."/>
            <person name="Chin-Bow S."/>
            <person name="DeSantis R."/>
            <person name="Doyle S."/>
            <person name="Francino P."/>
            <person name="Keys D.N."/>
            <person name="Haga S."/>
            <person name="Hayashi H."/>
            <person name="Hino K."/>
            <person name="Imai K.S."/>
            <person name="Inaba K."/>
            <person name="Kano S."/>
            <person name="Kobayashi K."/>
            <person name="Kobayashi M."/>
            <person name="Lee B.I."/>
            <person name="Makabe K.W."/>
            <person name="Manohar C."/>
            <person name="Matassi G."/>
            <person name="Medina M."/>
            <person name="Mochizuki Y."/>
            <person name="Mount S."/>
            <person name="Morishita T."/>
            <person name="Miura S."/>
            <person name="Nakayama A."/>
            <person name="Nishizaka S."/>
            <person name="Nomoto H."/>
            <person name="Ohta F."/>
            <person name="Oishi K."/>
            <person name="Rigoutsos I."/>
            <person name="Sano M."/>
            <person name="Sasaki A."/>
            <person name="Sasakura Y."/>
            <person name="Shoguchi E."/>
            <person name="Shin-i T."/>
            <person name="Spagnuolo A."/>
            <person name="Stainier D."/>
            <person name="Suzuki M.M."/>
            <person name="Tassy O."/>
            <person name="Takatori N."/>
            <person name="Tokuoka M."/>
            <person name="Yagi K."/>
            <person name="Yoshizaki F."/>
            <person name="Wada S."/>
            <person name="Zhang C."/>
            <person name="Hyatt P.D."/>
            <person name="Larimer F."/>
            <person name="Detter C."/>
            <person name="Doggett N."/>
            <person name="Glavina T."/>
            <person name="Hawkins T."/>
            <person name="Richardson P."/>
            <person name="Lucas S."/>
            <person name="Kohara Y."/>
            <person name="Levine M."/>
            <person name="Satoh N."/>
            <person name="Rokhsar D.S."/>
        </authorList>
    </citation>
    <scope>NUCLEOTIDE SEQUENCE [LARGE SCALE GENOMIC DNA]</scope>
</reference>
<reference evidence="2" key="3">
    <citation type="submission" date="2025-08" db="UniProtKB">
        <authorList>
            <consortium name="Ensembl"/>
        </authorList>
    </citation>
    <scope>IDENTIFICATION</scope>
</reference>